<comment type="caution">
    <text evidence="8">The sequence shown here is derived from an EMBL/GenBank/DDBJ whole genome shotgun (WGS) entry which is preliminary data.</text>
</comment>
<dbReference type="SUPFAM" id="SSF52121">
    <property type="entry name" value="Lumazine synthase"/>
    <property type="match status" value="1"/>
</dbReference>
<organism evidence="8 9">
    <name type="scientific">Actinocorallia herbida</name>
    <dbReference type="NCBI Taxonomy" id="58109"/>
    <lineage>
        <taxon>Bacteria</taxon>
        <taxon>Bacillati</taxon>
        <taxon>Actinomycetota</taxon>
        <taxon>Actinomycetes</taxon>
        <taxon>Streptosporangiales</taxon>
        <taxon>Thermomonosporaceae</taxon>
        <taxon>Actinocorallia</taxon>
    </lineage>
</organism>
<proteinExistence type="inferred from homology"/>
<evidence type="ECO:0000256" key="5">
    <source>
        <dbReference type="ARBA" id="ARBA00022679"/>
    </source>
</evidence>
<sequence>MSGAGRPEDTTVEAAGLTIGIVAARWHGEITDQLLARAVEAAKACGAEPVVARVAGTLELSVVAQQFARDHDAAVALGCVVRGETAHFDYVCDSVTAGLTRISLDEATPVGNGVLTCENLDQARARAGLPGSTEDKGWESVVAALDAALTLRDLRARDGGR</sequence>
<protein>
    <recommendedName>
        <fullName evidence="3 7">6,7-dimethyl-8-ribityllumazine synthase</fullName>
        <shortName evidence="7">DMRL synthase</shortName>
        <shortName evidence="7">LS</shortName>
        <shortName evidence="7">Lumazine synthase</shortName>
        <ecNumber evidence="3 7">2.5.1.78</ecNumber>
    </recommendedName>
</protein>
<evidence type="ECO:0000256" key="1">
    <source>
        <dbReference type="ARBA" id="ARBA00004917"/>
    </source>
</evidence>
<evidence type="ECO:0000256" key="4">
    <source>
        <dbReference type="ARBA" id="ARBA00022619"/>
    </source>
</evidence>
<feature type="active site" description="Proton donor" evidence="7">
    <location>
        <position position="87"/>
    </location>
</feature>
<dbReference type="Gene3D" id="3.40.50.960">
    <property type="entry name" value="Lumazine/riboflavin synthase"/>
    <property type="match status" value="1"/>
</dbReference>
<evidence type="ECO:0000256" key="2">
    <source>
        <dbReference type="ARBA" id="ARBA00007424"/>
    </source>
</evidence>
<feature type="binding site" evidence="7">
    <location>
        <begin position="79"/>
        <end position="81"/>
    </location>
    <ligand>
        <name>5-amino-6-(D-ribitylamino)uracil</name>
        <dbReference type="ChEBI" id="CHEBI:15934"/>
    </ligand>
</feature>
<feature type="binding site" evidence="7">
    <location>
        <begin position="84"/>
        <end position="85"/>
    </location>
    <ligand>
        <name>(2S)-2-hydroxy-3-oxobutyl phosphate</name>
        <dbReference type="ChEBI" id="CHEBI:58830"/>
    </ligand>
</feature>
<dbReference type="InterPro" id="IPR034964">
    <property type="entry name" value="LS"/>
</dbReference>
<comment type="similarity">
    <text evidence="2 7">Belongs to the DMRL synthase family.</text>
</comment>
<evidence type="ECO:0000313" key="9">
    <source>
        <dbReference type="Proteomes" id="UP000272400"/>
    </source>
</evidence>
<dbReference type="GO" id="GO:0000906">
    <property type="term" value="F:6,7-dimethyl-8-ribityllumazine synthase activity"/>
    <property type="evidence" value="ECO:0007669"/>
    <property type="project" value="UniProtKB-UniRule"/>
</dbReference>
<gene>
    <name evidence="7" type="primary">ribH</name>
    <name evidence="8" type="ORF">EDD29_1427</name>
</gene>
<feature type="binding site" evidence="7">
    <location>
        <begin position="57"/>
        <end position="59"/>
    </location>
    <ligand>
        <name>5-amino-6-(D-ribitylamino)uracil</name>
        <dbReference type="ChEBI" id="CHEBI:15934"/>
    </ligand>
</feature>
<dbReference type="NCBIfam" id="TIGR00114">
    <property type="entry name" value="lumazine-synth"/>
    <property type="match status" value="1"/>
</dbReference>
<dbReference type="GO" id="GO:0005829">
    <property type="term" value="C:cytosol"/>
    <property type="evidence" value="ECO:0007669"/>
    <property type="project" value="TreeGrafter"/>
</dbReference>
<keyword evidence="4 7" id="KW-0686">Riboflavin biosynthesis</keyword>
<evidence type="ECO:0000256" key="6">
    <source>
        <dbReference type="ARBA" id="ARBA00048785"/>
    </source>
</evidence>
<dbReference type="HAMAP" id="MF_00178">
    <property type="entry name" value="Lumazine_synth"/>
    <property type="match status" value="1"/>
</dbReference>
<name>A0A3N1CRH6_9ACTN</name>
<dbReference type="EMBL" id="RJKE01000001">
    <property type="protein sequence ID" value="ROO83917.1"/>
    <property type="molecule type" value="Genomic_DNA"/>
</dbReference>
<dbReference type="InterPro" id="IPR002180">
    <property type="entry name" value="LS/RS"/>
</dbReference>
<comment type="catalytic activity">
    <reaction evidence="6 7">
        <text>(2S)-2-hydroxy-3-oxobutyl phosphate + 5-amino-6-(D-ribitylamino)uracil = 6,7-dimethyl-8-(1-D-ribityl)lumazine + phosphate + 2 H2O + H(+)</text>
        <dbReference type="Rhea" id="RHEA:26152"/>
        <dbReference type="ChEBI" id="CHEBI:15377"/>
        <dbReference type="ChEBI" id="CHEBI:15378"/>
        <dbReference type="ChEBI" id="CHEBI:15934"/>
        <dbReference type="ChEBI" id="CHEBI:43474"/>
        <dbReference type="ChEBI" id="CHEBI:58201"/>
        <dbReference type="ChEBI" id="CHEBI:58830"/>
        <dbReference type="EC" id="2.5.1.78"/>
    </reaction>
</comment>
<dbReference type="Proteomes" id="UP000272400">
    <property type="component" value="Unassembled WGS sequence"/>
</dbReference>
<comment type="function">
    <text evidence="7">Catalyzes the formation of 6,7-dimethyl-8-ribityllumazine by condensation of 5-amino-6-(D-ribitylamino)uracil with 3,4-dihydroxy-2-butanone 4-phosphate. This is the penultimate step in the biosynthesis of riboflavin.</text>
</comment>
<dbReference type="AlphaFoldDB" id="A0A3N1CRH6"/>
<dbReference type="PANTHER" id="PTHR21058:SF0">
    <property type="entry name" value="6,7-DIMETHYL-8-RIBITYLLUMAZINE SYNTHASE"/>
    <property type="match status" value="1"/>
</dbReference>
<dbReference type="UniPathway" id="UPA00275">
    <property type="reaction ID" value="UER00404"/>
</dbReference>
<dbReference type="EC" id="2.5.1.78" evidence="3 7"/>
<reference evidence="8 9" key="1">
    <citation type="submission" date="2018-11" db="EMBL/GenBank/DDBJ databases">
        <title>Sequencing the genomes of 1000 actinobacteria strains.</title>
        <authorList>
            <person name="Klenk H.-P."/>
        </authorList>
    </citation>
    <scope>NUCLEOTIDE SEQUENCE [LARGE SCALE GENOMIC DNA]</scope>
    <source>
        <strain evidence="8 9">DSM 44254</strain>
    </source>
</reference>
<dbReference type="Pfam" id="PF00885">
    <property type="entry name" value="DMRL_synthase"/>
    <property type="match status" value="1"/>
</dbReference>
<comment type="pathway">
    <text evidence="1 7">Cofactor biosynthesis; riboflavin biosynthesis; riboflavin from 2-hydroxy-3-oxobutyl phosphate and 5-amino-6-(D-ribitylamino)uracil: step 1/2.</text>
</comment>
<dbReference type="InterPro" id="IPR036467">
    <property type="entry name" value="LS/RS_sf"/>
</dbReference>
<dbReference type="CDD" id="cd09209">
    <property type="entry name" value="Lumazine_synthase-I"/>
    <property type="match status" value="1"/>
</dbReference>
<keyword evidence="5 7" id="KW-0808">Transferase</keyword>
<evidence type="ECO:0000313" key="8">
    <source>
        <dbReference type="EMBL" id="ROO83917.1"/>
    </source>
</evidence>
<dbReference type="GO" id="GO:0009231">
    <property type="term" value="P:riboflavin biosynthetic process"/>
    <property type="evidence" value="ECO:0007669"/>
    <property type="project" value="UniProtKB-UniRule"/>
</dbReference>
<keyword evidence="9" id="KW-1185">Reference proteome</keyword>
<accession>A0A3N1CRH6</accession>
<evidence type="ECO:0000256" key="3">
    <source>
        <dbReference type="ARBA" id="ARBA00012664"/>
    </source>
</evidence>
<dbReference type="OrthoDB" id="9809709at2"/>
<dbReference type="RefSeq" id="WP_123663425.1">
    <property type="nucleotide sequence ID" value="NZ_RJKE01000001.1"/>
</dbReference>
<dbReference type="PANTHER" id="PTHR21058">
    <property type="entry name" value="6,7-DIMETHYL-8-RIBITYLLUMAZINE SYNTHASE DMRL SYNTHASE LUMAZINE SYNTHASE"/>
    <property type="match status" value="1"/>
</dbReference>
<feature type="binding site" evidence="7">
    <location>
        <position position="112"/>
    </location>
    <ligand>
        <name>5-amino-6-(D-ribitylamino)uracil</name>
        <dbReference type="ChEBI" id="CHEBI:15934"/>
    </ligand>
</feature>
<feature type="binding site" evidence="7">
    <location>
        <position position="126"/>
    </location>
    <ligand>
        <name>(2S)-2-hydroxy-3-oxobutyl phosphate</name>
        <dbReference type="ChEBI" id="CHEBI:58830"/>
    </ligand>
</feature>
<evidence type="ECO:0000256" key="7">
    <source>
        <dbReference type="HAMAP-Rule" id="MF_00178"/>
    </source>
</evidence>
<feature type="binding site" evidence="7">
    <location>
        <position position="26"/>
    </location>
    <ligand>
        <name>5-amino-6-(D-ribitylamino)uracil</name>
        <dbReference type="ChEBI" id="CHEBI:15934"/>
    </ligand>
</feature>
<dbReference type="GO" id="GO:0009349">
    <property type="term" value="C:riboflavin synthase complex"/>
    <property type="evidence" value="ECO:0007669"/>
    <property type="project" value="UniProtKB-UniRule"/>
</dbReference>